<proteinExistence type="predicted"/>
<organism evidence="4 5">
    <name type="scientific">Streptomyces durmitorensis</name>
    <dbReference type="NCBI Taxonomy" id="319947"/>
    <lineage>
        <taxon>Bacteria</taxon>
        <taxon>Bacillati</taxon>
        <taxon>Actinomycetota</taxon>
        <taxon>Actinomycetes</taxon>
        <taxon>Kitasatosporales</taxon>
        <taxon>Streptomycetaceae</taxon>
        <taxon>Streptomyces</taxon>
    </lineage>
</organism>
<name>A0ABY4PQI9_9ACTN</name>
<evidence type="ECO:0000256" key="2">
    <source>
        <dbReference type="ARBA" id="ARBA00022803"/>
    </source>
</evidence>
<dbReference type="Proteomes" id="UP000829992">
    <property type="component" value="Chromosome"/>
</dbReference>
<dbReference type="InterPro" id="IPR019734">
    <property type="entry name" value="TPR_rpt"/>
</dbReference>
<dbReference type="SMART" id="SM00028">
    <property type="entry name" value="TPR"/>
    <property type="match status" value="7"/>
</dbReference>
<evidence type="ECO:0000313" key="5">
    <source>
        <dbReference type="Proteomes" id="UP000829992"/>
    </source>
</evidence>
<dbReference type="Pfam" id="PF13181">
    <property type="entry name" value="TPR_8"/>
    <property type="match status" value="1"/>
</dbReference>
<dbReference type="InterPro" id="IPR011990">
    <property type="entry name" value="TPR-like_helical_dom_sf"/>
</dbReference>
<accession>A0ABY4PQI9</accession>
<reference evidence="4 5" key="1">
    <citation type="submission" date="2022-05" db="EMBL/GenBank/DDBJ databases">
        <authorList>
            <person name="Zhou X."/>
            <person name="Li K."/>
            <person name="Man Y."/>
        </authorList>
    </citation>
    <scope>NUCLEOTIDE SEQUENCE [LARGE SCALE GENOMIC DNA]</scope>
    <source>
        <strain evidence="4 5">MS405</strain>
    </source>
</reference>
<evidence type="ECO:0000256" key="3">
    <source>
        <dbReference type="SAM" id="MobiDB-lite"/>
    </source>
</evidence>
<feature type="compositionally biased region" description="Low complexity" evidence="3">
    <location>
        <begin position="123"/>
        <end position="134"/>
    </location>
</feature>
<keyword evidence="5" id="KW-1185">Reference proteome</keyword>
<gene>
    <name evidence="4" type="ORF">M4V62_13735</name>
</gene>
<keyword evidence="2" id="KW-0802">TPR repeat</keyword>
<evidence type="ECO:0000256" key="1">
    <source>
        <dbReference type="ARBA" id="ARBA00022737"/>
    </source>
</evidence>
<dbReference type="PANTHER" id="PTHR44858:SF1">
    <property type="entry name" value="UDP-N-ACETYLGLUCOSAMINE--PEPTIDE N-ACETYLGLUCOSAMINYLTRANSFERASE SPINDLY-RELATED"/>
    <property type="match status" value="1"/>
</dbReference>
<protein>
    <submittedName>
        <fullName evidence="4">AAA family ATPase</fullName>
    </submittedName>
</protein>
<dbReference type="PANTHER" id="PTHR44858">
    <property type="entry name" value="TETRATRICOPEPTIDE REPEAT PROTEIN 6"/>
    <property type="match status" value="1"/>
</dbReference>
<dbReference type="Gene3D" id="1.25.40.10">
    <property type="entry name" value="Tetratricopeptide repeat domain"/>
    <property type="match status" value="3"/>
</dbReference>
<dbReference type="EMBL" id="CP097289">
    <property type="protein sequence ID" value="UQT56072.1"/>
    <property type="molecule type" value="Genomic_DNA"/>
</dbReference>
<dbReference type="InterPro" id="IPR050498">
    <property type="entry name" value="Ycf3"/>
</dbReference>
<dbReference type="SUPFAM" id="SSF48452">
    <property type="entry name" value="TPR-like"/>
    <property type="match status" value="3"/>
</dbReference>
<keyword evidence="1" id="KW-0677">Repeat</keyword>
<dbReference type="RefSeq" id="WP_249587540.1">
    <property type="nucleotide sequence ID" value="NZ_BAAAQL010000006.1"/>
</dbReference>
<feature type="region of interest" description="Disordered" evidence="3">
    <location>
        <begin position="120"/>
        <end position="143"/>
    </location>
</feature>
<sequence length="1042" mass="114303">MSGRSQPSRLELVRRQRRDSFVGRGHELELFRENLARAPEDAAQFLFHVRGPAGVGKSTLISQWEAAAREQRAVTARVDETATGVAEAMETISAQLTHQGVSMSGLDDLLKNYRDRQHEAQVAASAESGPEGAADPGQAQPSAASTVTAQVLLGTLGAVPGLGPVAGAIDPSQAAMMPDRIRQAWANGRLRNQSDAQLLLQPLQTLAPVFLKHINKAAEKVSWVTIFFDAYERTGPTLDVWLRDTLFSDRYGELAANVIVVLAGQGRLETRCWGDQLAFITDLPLDIFTEAEARQLLAAKGVDDERVMEVVLHLSRRLPVLVSMLADGRPASGEEVGDPSGTAVERFLKWETDPVRRGVALACALPQELNEDICRTVVGAEGAELFDWLRTLPFVQDSSGRCRYHDVVRTAMLRLQRIQSPSRWQAQHGNLADAFAGWQAQLEDNDGKTEEERWRSQQWRDLHLQATYHRLCGDERAGLVAAVRALVHAYVTADSEFRRWVLMVGAAGDDADARAVRDLAKRLLGTLEGEAADDGGALNVLLGRAELDTGTKALAYTLRAKRWVIVGTLDRALADYDAAVALTPEWERAYRGRSEVHQLAGRSAQAMADADRAVELCPDEPSPLVSRAMLHLHVARHDEARRDMARATELDADHIDTAMGRLLLQAMDGDVHRTLDELVVLLRGSSEEIPDELSTAILAAQDGRVDDAKAALDVLEKKFAPEVRTALDGVRSPSLVGLAGRVASGRDDVIAGNPELHMMRVRRAQEHFLADRHDEALRDLDHVLEHVPDFGQALLTRGAVHAQLENYTASLRDLNAGINRTSGQLDAFLARGRVLAYTGRLDDAEADCDVYLHTYNRHADALGLRADIRKQLGRPEEAIADYTLALRSDSASADLLTGRARTFLLMGRFQEALSDAGKAAWLDGAEGLPRYLKALALRATGKARWSQVLAEAVALYEADTASDDENHAATGTGNLFLCACTAGEWVDAWRPFEEFLRRGTSVRLLRDAAMAMRELVAALPETEERMADFRTRLDEVLAARQS</sequence>
<evidence type="ECO:0000313" key="4">
    <source>
        <dbReference type="EMBL" id="UQT56072.1"/>
    </source>
</evidence>